<organism evidence="1 2">
    <name type="scientific">Candidatus Accumulibacter adjunctus</name>
    <dbReference type="NCBI Taxonomy" id="1454001"/>
    <lineage>
        <taxon>Bacteria</taxon>
        <taxon>Pseudomonadati</taxon>
        <taxon>Pseudomonadota</taxon>
        <taxon>Betaproteobacteria</taxon>
        <taxon>Candidatus Accumulibacter</taxon>
    </lineage>
</organism>
<reference evidence="1" key="1">
    <citation type="submission" date="2014-02" db="EMBL/GenBank/DDBJ databases">
        <title>Expanding our view of genomic diversity in Candidatus Accumulibacter clades.</title>
        <authorList>
            <person name="Skennerton C.T."/>
            <person name="Barr J.J."/>
            <person name="Slater F.R."/>
            <person name="Bond P.L."/>
            <person name="Tyson G.W."/>
        </authorList>
    </citation>
    <scope>NUCLEOTIDE SEQUENCE [LARGE SCALE GENOMIC DNA]</scope>
</reference>
<dbReference type="AlphaFoldDB" id="A0A011MRW1"/>
<dbReference type="EMBL" id="JFAX01000024">
    <property type="protein sequence ID" value="EXI65331.1"/>
    <property type="molecule type" value="Genomic_DNA"/>
</dbReference>
<comment type="caution">
    <text evidence="1">The sequence shown here is derived from an EMBL/GenBank/DDBJ whole genome shotgun (WGS) entry which is preliminary data.</text>
</comment>
<dbReference type="STRING" id="1454001.AW08_03250"/>
<evidence type="ECO:0000313" key="1">
    <source>
        <dbReference type="EMBL" id="EXI65331.1"/>
    </source>
</evidence>
<name>A0A011MRW1_9PROT</name>
<accession>A0A011MRW1</accession>
<proteinExistence type="predicted"/>
<protein>
    <submittedName>
        <fullName evidence="1">Uncharacterized protein</fullName>
    </submittedName>
</protein>
<gene>
    <name evidence="1" type="ORF">AW08_03250</name>
</gene>
<dbReference type="Proteomes" id="UP000020218">
    <property type="component" value="Unassembled WGS sequence"/>
</dbReference>
<evidence type="ECO:0000313" key="2">
    <source>
        <dbReference type="Proteomes" id="UP000020218"/>
    </source>
</evidence>
<keyword evidence="2" id="KW-1185">Reference proteome</keyword>
<sequence length="75" mass="8362">MLSLRQSCEENRRTIRVVDSTAKWLDIQPHPSEYMSAHQAASIFKLVAPEVAVVVVTGSTWCADSTEYEPVVAVR</sequence>